<feature type="region of interest" description="Disordered" evidence="2">
    <location>
        <begin position="909"/>
        <end position="966"/>
    </location>
</feature>
<dbReference type="eggNOG" id="KOG1934">
    <property type="taxonomic scope" value="Eukaryota"/>
</dbReference>
<reference evidence="5 6" key="1">
    <citation type="journal article" date="2012" name="Genome Biol.">
        <title>Genome and low-iron response of an oceanic diatom adapted to chronic iron limitation.</title>
        <authorList>
            <person name="Lommer M."/>
            <person name="Specht M."/>
            <person name="Roy A.S."/>
            <person name="Kraemer L."/>
            <person name="Andreson R."/>
            <person name="Gutowska M.A."/>
            <person name="Wolf J."/>
            <person name="Bergner S.V."/>
            <person name="Schilhabel M.B."/>
            <person name="Klostermeier U.C."/>
            <person name="Beiko R.G."/>
            <person name="Rosenstiel P."/>
            <person name="Hippler M."/>
            <person name="Laroche J."/>
        </authorList>
    </citation>
    <scope>NUCLEOTIDE SEQUENCE [LARGE SCALE GENOMIC DNA]</scope>
    <source>
        <strain evidence="5 6">CCMP1005</strain>
    </source>
</reference>
<accession>K0R594</accession>
<organism evidence="5 6">
    <name type="scientific">Thalassiosira oceanica</name>
    <name type="common">Marine diatom</name>
    <dbReference type="NCBI Taxonomy" id="159749"/>
    <lineage>
        <taxon>Eukaryota</taxon>
        <taxon>Sar</taxon>
        <taxon>Stramenopiles</taxon>
        <taxon>Ochrophyta</taxon>
        <taxon>Bacillariophyta</taxon>
        <taxon>Coscinodiscophyceae</taxon>
        <taxon>Thalassiosirophycidae</taxon>
        <taxon>Thalassiosirales</taxon>
        <taxon>Thalassiosiraceae</taxon>
        <taxon>Thalassiosira</taxon>
    </lineage>
</organism>
<feature type="domain" description="SSD" evidence="4">
    <location>
        <begin position="276"/>
        <end position="443"/>
    </location>
</feature>
<proteinExistence type="inferred from homology"/>
<gene>
    <name evidence="5" type="ORF">THAOC_34295</name>
</gene>
<evidence type="ECO:0000259" key="4">
    <source>
        <dbReference type="PROSITE" id="PS50156"/>
    </source>
</evidence>
<sequence>MASTPSCVESVGNKVDESIVSIFLKLGRFCSYRPKTTIALALTIAVACAGGIAKLTTENRPDKLWVPQNTEAEKEQDAFLSYFPPTSRFENVIASGNPDGSNVVSKERLVEAMEMHGAIESGKSIYEGKEYTLTDLCTPAGGTCASYDPTDAICNCLVVSVLKMWNYDLSTLQADEDILATLNNYGTKEDLEGVLGGAEFDSDDQLVSAEAISISYFLEDRAEVENGNLADPISEQWEQDVFLATVQKKDDYPSLSLAYLSSRSFSDEFGGEITGDLIYVNVSYLVALIFLGATLGSKFCCGRGSRWAMALSTLVMIALATVAGFGVASLAGLLYGPVHSVLPFVLLGIGVDDAFVIANAFDREREGIPRESETEEGLVKRGSRALARAGASITVTSLTDLVAFAISSTSALPALASFCAFASINIFFLWALAATFFTSTMVIDEKRQRDNRRDILCCFKRKRSNVDDDTGAEEGWLSSYFRKYHAPKILSTPGKIVVSVGFAALFGFGLYGAINLPVEDSERNFIPADSYIETYSETADEYFPSNGVSLFLVFEGSQNMYKNRESLAQLSDRVSGKSQEPPYIAEPNSDSTYRNMMSGLHDYLDANGSDAIGGAALGADGWPVSYSDFETTVQAYVDPRGPGSRYVSDLSLDGSDEIQSYRVKLEYIRLTKTFRGETIDDSSKQIESMDATREMVDSWTDLQPAFPYSEKFISIEGFKIIGTELYRNVGLAIACVGLIVFLTIGNIIAAAIITVNVAFCIIEILGFMFALGIVIDSVSVINIVLAVGLSIDYSAHVGHCFMTKGGSDKNERATESLADMGASVLNGALSTFLAVAVLLFSTSYVFKTLATQFALTVGLGVLHGLVLLPVVLSLIGPKPFASAEPPKGVDASVVPEKMENKALAVTERAETLSAHPGASAETSANKESGDTSQPDVGYDEFKEFCSTPGADVEDEVPVEPKNADEV</sequence>
<evidence type="ECO:0000313" key="6">
    <source>
        <dbReference type="Proteomes" id="UP000266841"/>
    </source>
</evidence>
<evidence type="ECO:0000256" key="2">
    <source>
        <dbReference type="SAM" id="MobiDB-lite"/>
    </source>
</evidence>
<dbReference type="InterPro" id="IPR000731">
    <property type="entry name" value="SSD"/>
</dbReference>
<feature type="transmembrane region" description="Helical" evidence="3">
    <location>
        <begin position="823"/>
        <end position="846"/>
    </location>
</feature>
<dbReference type="SUPFAM" id="SSF82866">
    <property type="entry name" value="Multidrug efflux transporter AcrB transmembrane domain"/>
    <property type="match status" value="2"/>
</dbReference>
<feature type="transmembrane region" description="Helical" evidence="3">
    <location>
        <begin position="755"/>
        <end position="775"/>
    </location>
</feature>
<feature type="transmembrane region" description="Helical" evidence="3">
    <location>
        <begin position="277"/>
        <end position="295"/>
    </location>
</feature>
<feature type="compositionally biased region" description="Polar residues" evidence="2">
    <location>
        <begin position="920"/>
        <end position="934"/>
    </location>
</feature>
<dbReference type="PANTHER" id="PTHR10796">
    <property type="entry name" value="PATCHED-RELATED"/>
    <property type="match status" value="1"/>
</dbReference>
<dbReference type="PANTHER" id="PTHR10796:SF92">
    <property type="entry name" value="PATCHED-RELATED, ISOFORM A"/>
    <property type="match status" value="1"/>
</dbReference>
<evidence type="ECO:0000256" key="1">
    <source>
        <dbReference type="ARBA" id="ARBA00005585"/>
    </source>
</evidence>
<feature type="transmembrane region" description="Helical" evidence="3">
    <location>
        <begin position="412"/>
        <end position="443"/>
    </location>
</feature>
<feature type="transmembrane region" description="Helical" evidence="3">
    <location>
        <begin position="307"/>
        <end position="335"/>
    </location>
</feature>
<name>K0R594_THAOC</name>
<evidence type="ECO:0000256" key="3">
    <source>
        <dbReference type="SAM" id="Phobius"/>
    </source>
</evidence>
<keyword evidence="3" id="KW-1133">Transmembrane helix</keyword>
<feature type="transmembrane region" description="Helical" evidence="3">
    <location>
        <begin position="496"/>
        <end position="514"/>
    </location>
</feature>
<dbReference type="AlphaFoldDB" id="K0R594"/>
<evidence type="ECO:0000313" key="5">
    <source>
        <dbReference type="EMBL" id="EJK47014.1"/>
    </source>
</evidence>
<keyword evidence="6" id="KW-1185">Reference proteome</keyword>
<dbReference type="OrthoDB" id="41827at2759"/>
<dbReference type="Gene3D" id="1.20.1640.10">
    <property type="entry name" value="Multidrug efflux transporter AcrB transmembrane domain"/>
    <property type="match status" value="2"/>
</dbReference>
<feature type="transmembrane region" description="Helical" evidence="3">
    <location>
        <begin position="729"/>
        <end position="748"/>
    </location>
</feature>
<dbReference type="PROSITE" id="PS50156">
    <property type="entry name" value="SSD"/>
    <property type="match status" value="1"/>
</dbReference>
<protein>
    <recommendedName>
        <fullName evidence="4">SSD domain-containing protein</fullName>
    </recommendedName>
</protein>
<keyword evidence="3" id="KW-0472">Membrane</keyword>
<comment type="similarity">
    <text evidence="1">Belongs to the patched family.</text>
</comment>
<dbReference type="EMBL" id="AGNL01047419">
    <property type="protein sequence ID" value="EJK47014.1"/>
    <property type="molecule type" value="Genomic_DNA"/>
</dbReference>
<feature type="transmembrane region" description="Helical" evidence="3">
    <location>
        <begin position="852"/>
        <end position="875"/>
    </location>
</feature>
<dbReference type="InterPro" id="IPR051697">
    <property type="entry name" value="Patched_domain-protein"/>
</dbReference>
<feature type="transmembrane region" description="Helical" evidence="3">
    <location>
        <begin position="341"/>
        <end position="361"/>
    </location>
</feature>
<keyword evidence="3" id="KW-0812">Transmembrane</keyword>
<feature type="transmembrane region" description="Helical" evidence="3">
    <location>
        <begin position="385"/>
        <end position="406"/>
    </location>
</feature>
<dbReference type="Pfam" id="PF12349">
    <property type="entry name" value="Sterol-sensing"/>
    <property type="match status" value="1"/>
</dbReference>
<dbReference type="GO" id="GO:0016020">
    <property type="term" value="C:membrane"/>
    <property type="evidence" value="ECO:0007669"/>
    <property type="project" value="TreeGrafter"/>
</dbReference>
<dbReference type="Proteomes" id="UP000266841">
    <property type="component" value="Unassembled WGS sequence"/>
</dbReference>
<comment type="caution">
    <text evidence="5">The sequence shown here is derived from an EMBL/GenBank/DDBJ whole genome shotgun (WGS) entry which is preliminary data.</text>
</comment>
<dbReference type="InterPro" id="IPR053958">
    <property type="entry name" value="HMGCR/SNAP/NPC1-like_SSD"/>
</dbReference>
<dbReference type="OMA" id="MWHITFF"/>